<dbReference type="EMBL" id="MU250562">
    <property type="protein sequence ID" value="KAG7441229.1"/>
    <property type="molecule type" value="Genomic_DNA"/>
</dbReference>
<comment type="caution">
    <text evidence="1">The sequence shown here is derived from an EMBL/GenBank/DDBJ whole genome shotgun (WGS) entry which is preliminary data.</text>
</comment>
<proteinExistence type="predicted"/>
<dbReference type="GeneID" id="66100768"/>
<dbReference type="Proteomes" id="UP000812287">
    <property type="component" value="Unassembled WGS sequence"/>
</dbReference>
<name>A0A9P8AMX8_9AGAR</name>
<organism evidence="1 2">
    <name type="scientific">Guyanagaster necrorhizus</name>
    <dbReference type="NCBI Taxonomy" id="856835"/>
    <lineage>
        <taxon>Eukaryota</taxon>
        <taxon>Fungi</taxon>
        <taxon>Dikarya</taxon>
        <taxon>Basidiomycota</taxon>
        <taxon>Agaricomycotina</taxon>
        <taxon>Agaricomycetes</taxon>
        <taxon>Agaricomycetidae</taxon>
        <taxon>Agaricales</taxon>
        <taxon>Marasmiineae</taxon>
        <taxon>Physalacriaceae</taxon>
        <taxon>Guyanagaster</taxon>
    </lineage>
</organism>
<accession>A0A9P8AMX8</accession>
<gene>
    <name evidence="1" type="ORF">BT62DRAFT_1046250</name>
</gene>
<keyword evidence="2" id="KW-1185">Reference proteome</keyword>
<sequence length="231" mass="26093">MTLSDAQRAEKSSIVAFAGAGIRRGTIERFDDECAKGREWHDVICVYVTTSFGHMDDEELASLCLERFSTTSNAYHPCFFVVLDKRTEKDGSVLLYHQNEDGTDRVSIRVSPGTIPSLIVLLDTGMNDIPSIKANHYPKGEEEAKDWVYDACLDFSDIQINIRLPSWEFKRQSPGPDDDMEILKKRGIRFSAAYETANIELKWFGEAPDSLLLQAFISEKQNRIFVTGAIE</sequence>
<evidence type="ECO:0000313" key="2">
    <source>
        <dbReference type="Proteomes" id="UP000812287"/>
    </source>
</evidence>
<dbReference type="AlphaFoldDB" id="A0A9P8AMX8"/>
<dbReference type="RefSeq" id="XP_043034729.1">
    <property type="nucleotide sequence ID" value="XM_043178477.1"/>
</dbReference>
<protein>
    <submittedName>
        <fullName evidence="1">Uncharacterized protein</fullName>
    </submittedName>
</protein>
<dbReference type="OrthoDB" id="2827579at2759"/>
<reference evidence="1" key="1">
    <citation type="submission" date="2020-11" db="EMBL/GenBank/DDBJ databases">
        <title>Adaptations for nitrogen fixation in a non-lichenized fungal sporocarp promotes dispersal by wood-feeding termites.</title>
        <authorList>
            <consortium name="DOE Joint Genome Institute"/>
            <person name="Koch R.A."/>
            <person name="Yoon G."/>
            <person name="Arayal U."/>
            <person name="Lail K."/>
            <person name="Amirebrahimi M."/>
            <person name="Labutti K."/>
            <person name="Lipzen A."/>
            <person name="Riley R."/>
            <person name="Barry K."/>
            <person name="Henrissat B."/>
            <person name="Grigoriev I.V."/>
            <person name="Herr J.R."/>
            <person name="Aime M.C."/>
        </authorList>
    </citation>
    <scope>NUCLEOTIDE SEQUENCE</scope>
    <source>
        <strain evidence="1">MCA 3950</strain>
    </source>
</reference>
<evidence type="ECO:0000313" key="1">
    <source>
        <dbReference type="EMBL" id="KAG7441229.1"/>
    </source>
</evidence>